<dbReference type="Pfam" id="PF03460">
    <property type="entry name" value="NIR_SIR_ferr"/>
    <property type="match status" value="1"/>
</dbReference>
<proteinExistence type="predicted"/>
<accession>A0A076PT12</accession>
<evidence type="ECO:0000256" key="5">
    <source>
        <dbReference type="ARBA" id="ARBA00023004"/>
    </source>
</evidence>
<evidence type="ECO:0000256" key="2">
    <source>
        <dbReference type="ARBA" id="ARBA00022617"/>
    </source>
</evidence>
<keyword evidence="5" id="KW-0408">Iron</keyword>
<dbReference type="KEGG" id="ctes:O987_11765"/>
<keyword evidence="4" id="KW-0560">Oxidoreductase</keyword>
<dbReference type="InterPro" id="IPR051329">
    <property type="entry name" value="NIR_SIR_4Fe-4S"/>
</dbReference>
<gene>
    <name evidence="8" type="ORF">O987_11765</name>
</gene>
<dbReference type="EMBL" id="CP006704">
    <property type="protein sequence ID" value="AIJ46472.1"/>
    <property type="molecule type" value="Genomic_DNA"/>
</dbReference>
<dbReference type="PANTHER" id="PTHR32439:SF9">
    <property type="entry name" value="BLR3264 PROTEIN"/>
    <property type="match status" value="1"/>
</dbReference>
<dbReference type="GO" id="GO:0016491">
    <property type="term" value="F:oxidoreductase activity"/>
    <property type="evidence" value="ECO:0007669"/>
    <property type="project" value="UniProtKB-KW"/>
</dbReference>
<keyword evidence="1" id="KW-0004">4Fe-4S</keyword>
<dbReference type="Gene3D" id="3.90.480.10">
    <property type="entry name" value="Sulfite Reductase Hemoprotein,Domain 2"/>
    <property type="match status" value="1"/>
</dbReference>
<dbReference type="HOGENOM" id="CLU_015667_3_2_4"/>
<keyword evidence="2" id="KW-0349">Heme</keyword>
<evidence type="ECO:0000256" key="4">
    <source>
        <dbReference type="ARBA" id="ARBA00023002"/>
    </source>
</evidence>
<protein>
    <submittedName>
        <fullName evidence="8">Nitrite reductase</fullName>
    </submittedName>
</protein>
<reference evidence="8 9" key="1">
    <citation type="journal article" date="2014" name="Genome Announc.">
        <title>Complete Genome Sequence of Polychlorinated Biphenyl Degrader Comamonas testosteroni TK102 (NBRC 109938).</title>
        <authorList>
            <person name="Fukuda K."/>
            <person name="Hosoyama A."/>
            <person name="Tsuchikane K."/>
            <person name="Ohji S."/>
            <person name="Yamazoe A."/>
            <person name="Fujita N."/>
            <person name="Shintani M."/>
            <person name="Kimbara K."/>
        </authorList>
    </citation>
    <scope>NUCLEOTIDE SEQUENCE [LARGE SCALE GENOMIC DNA]</scope>
    <source>
        <strain evidence="8">TK102</strain>
    </source>
</reference>
<keyword evidence="3" id="KW-0479">Metal-binding</keyword>
<dbReference type="GO" id="GO:0051539">
    <property type="term" value="F:4 iron, 4 sulfur cluster binding"/>
    <property type="evidence" value="ECO:0007669"/>
    <property type="project" value="UniProtKB-KW"/>
</dbReference>
<dbReference type="SUPFAM" id="SSF55124">
    <property type="entry name" value="Nitrite/Sulfite reductase N-terminal domain-like"/>
    <property type="match status" value="1"/>
</dbReference>
<keyword evidence="6" id="KW-0411">Iron-sulfur</keyword>
<dbReference type="AlphaFoldDB" id="A0A076PT12"/>
<evidence type="ECO:0000313" key="9">
    <source>
        <dbReference type="Proteomes" id="UP000028782"/>
    </source>
</evidence>
<evidence type="ECO:0000259" key="7">
    <source>
        <dbReference type="Pfam" id="PF03460"/>
    </source>
</evidence>
<evidence type="ECO:0000256" key="6">
    <source>
        <dbReference type="ARBA" id="ARBA00023014"/>
    </source>
</evidence>
<evidence type="ECO:0000256" key="3">
    <source>
        <dbReference type="ARBA" id="ARBA00022723"/>
    </source>
</evidence>
<feature type="domain" description="Nitrite/Sulfite reductase ferredoxin-like" evidence="7">
    <location>
        <begin position="44"/>
        <end position="105"/>
    </location>
</feature>
<dbReference type="InterPro" id="IPR045854">
    <property type="entry name" value="NO2/SO3_Rdtase_4Fe4S_sf"/>
</dbReference>
<organism evidence="8 9">
    <name type="scientific">Comamonas testosteroni TK102</name>
    <dbReference type="NCBI Taxonomy" id="1392005"/>
    <lineage>
        <taxon>Bacteria</taxon>
        <taxon>Pseudomonadati</taxon>
        <taxon>Pseudomonadota</taxon>
        <taxon>Betaproteobacteria</taxon>
        <taxon>Burkholderiales</taxon>
        <taxon>Comamonadaceae</taxon>
        <taxon>Comamonas</taxon>
    </lineage>
</organism>
<dbReference type="GO" id="GO:0046872">
    <property type="term" value="F:metal ion binding"/>
    <property type="evidence" value="ECO:0007669"/>
    <property type="project" value="UniProtKB-KW"/>
</dbReference>
<name>A0A076PT12_COMTE</name>
<dbReference type="PANTHER" id="PTHR32439">
    <property type="entry name" value="FERREDOXIN--NITRITE REDUCTASE, CHLOROPLASTIC"/>
    <property type="match status" value="1"/>
</dbReference>
<dbReference type="InterPro" id="IPR036136">
    <property type="entry name" value="Nit/Sulf_reduc_fer-like_dom_sf"/>
</dbReference>
<evidence type="ECO:0000256" key="1">
    <source>
        <dbReference type="ARBA" id="ARBA00022485"/>
    </source>
</evidence>
<dbReference type="SUPFAM" id="SSF56014">
    <property type="entry name" value="Nitrite and sulphite reductase 4Fe-4S domain-like"/>
    <property type="match status" value="1"/>
</dbReference>
<dbReference type="InterPro" id="IPR005117">
    <property type="entry name" value="NiRdtase/SiRdtase_haem-b_fer"/>
</dbReference>
<sequence length="446" mass="48489">MEFASQICPSGPAVPWPLRLEQRLSSPEPIQIRGWCPSTWKPMQAQDGWIVRVRPRCASLSAAQWLVLAELARTHASGQIELTRLGNLQLRGVRESALPALRAALVVSRLAPADEQADLAPAVHCTPFYARGDRTHALALALSVAVARDLSPLTLQQQDMSALPGKFDMLVDDPQCHLQSLSSDLQLWPCADGRYGLALGQSADWYGFESAPAAVQAAVRIALWFARERSAQAAGRLRALAKPIDFQACGLARASHHLEPRTQDKTTAKPLRPGALNPHGLLLGAPLGRLDAWAIQKLAAPMPEQAEIRVTPWRSLLLPNKHLDSLPARLDSWDWIRQSTDVRLRVSACTGAPNCPQAHIPAQSMALRFASSQAADRHLHISGCAKLCALPADATNVVFASQDAAGQIWLHASPAEAQPSARASIPYRPLDSDPHDIQQQLNDLQL</sequence>
<dbReference type="Proteomes" id="UP000028782">
    <property type="component" value="Chromosome"/>
</dbReference>
<dbReference type="Gene3D" id="3.30.413.10">
    <property type="entry name" value="Sulfite Reductase Hemoprotein, domain 1"/>
    <property type="match status" value="1"/>
</dbReference>
<evidence type="ECO:0000313" key="8">
    <source>
        <dbReference type="EMBL" id="AIJ46472.1"/>
    </source>
</evidence>